<proteinExistence type="predicted"/>
<organism evidence="2 3">
    <name type="scientific">Vitrella brassicaformis (strain CCMP3155)</name>
    <dbReference type="NCBI Taxonomy" id="1169540"/>
    <lineage>
        <taxon>Eukaryota</taxon>
        <taxon>Sar</taxon>
        <taxon>Alveolata</taxon>
        <taxon>Colpodellida</taxon>
        <taxon>Vitrellaceae</taxon>
        <taxon>Vitrella</taxon>
    </lineage>
</organism>
<dbReference type="VEuPathDB" id="CryptoDB:Vbra_8179"/>
<feature type="region of interest" description="Disordered" evidence="1">
    <location>
        <begin position="621"/>
        <end position="652"/>
    </location>
</feature>
<sequence>MATKTLGLRFVEETPQTSYHRGRTNLESVIEETGSPQSPTREAKEAEGTSRRSLKGVPNGSFRPSVARAVHRGSFEGLTGKELRSHLGIEAPQTDESDLQVGATKDGDQRWQTNASFLLIHPDNVDDYKAYLHEHKNVISESLKKHEDSGTNTSAAAFMQAYRRSLAATGSSGGPSDDLLQSTRRLFMGSSGSSFRRGASSMSVGTLGQSKSRLDISGPLGTSAGKKKVPMSLLGEGDGDAAVCPDNTSINRERFVQCLNECGLTTHVLEDGQEVIAVVPEKQERRSWREQQDFCRRLAAPVYPVPIIRRASSASPAPRPGPPPDSLVQSTSPQTAFDESAYDLQAPTSSPASSQAHLRRERPRYTAEEGVVPFYLALPHVPQRPATEEDQQVAPHSPVHPPNKLKPYTCLPFAPLDLFKKHEPSPDTALRPASQASHKRLSRVSTRPPSGTTTSIAGGFSRPVSAAQRPPLFDARAPSPQAGAQRGSSALPTVLAGVALRDEGKGRPASMVRLMPVSLMPVYSTEGYALSLQPPSGGEGWDVGPPAPPDPEEALRATLEEILWIALHLHRMDPPLPPHVRHLVRLTACGAGDFLLLQPRHVLRRVQDEVPELLALIRRPSTSSSPFFPPPRPSDDTNARSRRPQRGQDPVDRAINVRDLLLEVCSQVLRARSLQEGQRQVDGLEWVAHTLETTLKRLSMAYSHHLEQPVESSPPLPPHPEQDEYEDDFESRPTSPAHTAQAPPEARPARRKKKRSFHRLTSPGGWRPVGGQSSGSKERSWQTGWGMRETPPWGRRRESEDWKGEDDYSEGYLRFKSAPKRMMPKREKGELPSLTTIGFWKSEDVRKLCDQYDT</sequence>
<evidence type="ECO:0000313" key="3">
    <source>
        <dbReference type="Proteomes" id="UP000041254"/>
    </source>
</evidence>
<evidence type="ECO:0000313" key="2">
    <source>
        <dbReference type="EMBL" id="CEM01734.1"/>
    </source>
</evidence>
<feature type="region of interest" description="Disordered" evidence="1">
    <location>
        <begin position="311"/>
        <end position="363"/>
    </location>
</feature>
<feature type="region of interest" description="Disordered" evidence="1">
    <location>
        <begin position="705"/>
        <end position="832"/>
    </location>
</feature>
<feature type="region of interest" description="Disordered" evidence="1">
    <location>
        <begin position="190"/>
        <end position="227"/>
    </location>
</feature>
<feature type="compositionally biased region" description="Low complexity" evidence="1">
    <location>
        <begin position="345"/>
        <end position="356"/>
    </location>
</feature>
<dbReference type="EMBL" id="CDMY01000309">
    <property type="protein sequence ID" value="CEM01734.1"/>
    <property type="molecule type" value="Genomic_DNA"/>
</dbReference>
<dbReference type="AlphaFoldDB" id="A0A0G4ETG4"/>
<reference evidence="2 3" key="1">
    <citation type="submission" date="2014-11" db="EMBL/GenBank/DDBJ databases">
        <authorList>
            <person name="Zhu J."/>
            <person name="Qi W."/>
            <person name="Song R."/>
        </authorList>
    </citation>
    <scope>NUCLEOTIDE SEQUENCE [LARGE SCALE GENOMIC DNA]</scope>
</reference>
<protein>
    <submittedName>
        <fullName evidence="2">Uncharacterized protein</fullName>
    </submittedName>
</protein>
<feature type="compositionally biased region" description="Polar residues" evidence="1">
    <location>
        <begin position="327"/>
        <end position="337"/>
    </location>
</feature>
<feature type="compositionally biased region" description="Low complexity" evidence="1">
    <location>
        <begin position="190"/>
        <end position="203"/>
    </location>
</feature>
<feature type="compositionally biased region" description="Polar residues" evidence="1">
    <location>
        <begin position="443"/>
        <end position="456"/>
    </location>
</feature>
<gene>
    <name evidence="2" type="ORF">Vbra_8179</name>
</gene>
<keyword evidence="3" id="KW-1185">Reference proteome</keyword>
<feature type="compositionally biased region" description="Basic residues" evidence="1">
    <location>
        <begin position="749"/>
        <end position="758"/>
    </location>
</feature>
<feature type="region of interest" description="Disordered" evidence="1">
    <location>
        <begin position="13"/>
        <end position="63"/>
    </location>
</feature>
<accession>A0A0G4ETG4</accession>
<evidence type="ECO:0000256" key="1">
    <source>
        <dbReference type="SAM" id="MobiDB-lite"/>
    </source>
</evidence>
<feature type="compositionally biased region" description="Basic and acidic residues" evidence="1">
    <location>
        <begin position="41"/>
        <end position="50"/>
    </location>
</feature>
<dbReference type="Proteomes" id="UP000041254">
    <property type="component" value="Unassembled WGS sequence"/>
</dbReference>
<feature type="compositionally biased region" description="Basic and acidic residues" evidence="1">
    <location>
        <begin position="795"/>
        <end position="806"/>
    </location>
</feature>
<dbReference type="InParanoid" id="A0A0G4ETG4"/>
<name>A0A0G4ETG4_VITBC</name>
<feature type="region of interest" description="Disordered" evidence="1">
    <location>
        <begin position="422"/>
        <end position="466"/>
    </location>
</feature>